<dbReference type="Proteomes" id="UP000178613">
    <property type="component" value="Unassembled WGS sequence"/>
</dbReference>
<dbReference type="EMBL" id="MHUB01000025">
    <property type="protein sequence ID" value="OHA70456.1"/>
    <property type="molecule type" value="Genomic_DNA"/>
</dbReference>
<accession>A0A1G2RC75</accession>
<name>A0A1G2RC75_9BACT</name>
<protein>
    <submittedName>
        <fullName evidence="1">Uncharacterized protein</fullName>
    </submittedName>
</protein>
<comment type="caution">
    <text evidence="1">The sequence shown here is derived from an EMBL/GenBank/DDBJ whole genome shotgun (WGS) entry which is preliminary data.</text>
</comment>
<evidence type="ECO:0000313" key="2">
    <source>
        <dbReference type="Proteomes" id="UP000178613"/>
    </source>
</evidence>
<proteinExistence type="predicted"/>
<sequence>MRHTAGSGFRGRLFFPVDISLGFLYTPLYERQASLVNGVEVVAILPRLQTSVLFERQPVVH</sequence>
<organism evidence="1 2">
    <name type="scientific">Candidatus Wildermuthbacteria bacterium RIFCSPHIGHO2_02_FULL_49_9</name>
    <dbReference type="NCBI Taxonomy" id="1802456"/>
    <lineage>
        <taxon>Bacteria</taxon>
        <taxon>Candidatus Wildermuthiibacteriota</taxon>
    </lineage>
</organism>
<dbReference type="AlphaFoldDB" id="A0A1G2RC75"/>
<gene>
    <name evidence="1" type="ORF">A3D64_01085</name>
</gene>
<reference evidence="1 2" key="1">
    <citation type="journal article" date="2016" name="Nat. Commun.">
        <title>Thousands of microbial genomes shed light on interconnected biogeochemical processes in an aquifer system.</title>
        <authorList>
            <person name="Anantharaman K."/>
            <person name="Brown C.T."/>
            <person name="Hug L.A."/>
            <person name="Sharon I."/>
            <person name="Castelle C.J."/>
            <person name="Probst A.J."/>
            <person name="Thomas B.C."/>
            <person name="Singh A."/>
            <person name="Wilkins M.J."/>
            <person name="Karaoz U."/>
            <person name="Brodie E.L."/>
            <person name="Williams K.H."/>
            <person name="Hubbard S.S."/>
            <person name="Banfield J.F."/>
        </authorList>
    </citation>
    <scope>NUCLEOTIDE SEQUENCE [LARGE SCALE GENOMIC DNA]</scope>
</reference>
<evidence type="ECO:0000313" key="1">
    <source>
        <dbReference type="EMBL" id="OHA70456.1"/>
    </source>
</evidence>